<evidence type="ECO:0000256" key="3">
    <source>
        <dbReference type="ARBA" id="ARBA00023163"/>
    </source>
</evidence>
<dbReference type="SUPFAM" id="SSF47413">
    <property type="entry name" value="lambda repressor-like DNA-binding domains"/>
    <property type="match status" value="1"/>
</dbReference>
<evidence type="ECO:0000259" key="4">
    <source>
        <dbReference type="PROSITE" id="PS50943"/>
    </source>
</evidence>
<dbReference type="EMBL" id="LS483469">
    <property type="protein sequence ID" value="SQI42606.1"/>
    <property type="molecule type" value="Genomic_DNA"/>
</dbReference>
<evidence type="ECO:0000313" key="7">
    <source>
        <dbReference type="Proteomes" id="UP000248897"/>
    </source>
</evidence>
<evidence type="ECO:0000256" key="1">
    <source>
        <dbReference type="ARBA" id="ARBA00023015"/>
    </source>
</evidence>
<keyword evidence="1" id="KW-0805">Transcription regulation</keyword>
<evidence type="ECO:0000313" key="5">
    <source>
        <dbReference type="EMBL" id="QPS20313.1"/>
    </source>
</evidence>
<dbReference type="EMBL" id="CP065673">
    <property type="protein sequence ID" value="QPS20313.1"/>
    <property type="molecule type" value="Genomic_DNA"/>
</dbReference>
<gene>
    <name evidence="5" type="ORF">I6G64_22620</name>
    <name evidence="6" type="ORF">NCTC12961_03678</name>
</gene>
<dbReference type="PROSITE" id="PS50943">
    <property type="entry name" value="HTH_CROC1"/>
    <property type="match status" value="1"/>
</dbReference>
<evidence type="ECO:0000313" key="6">
    <source>
        <dbReference type="EMBL" id="SQI42606.1"/>
    </source>
</evidence>
<keyword evidence="2" id="KW-0238">DNA-binding</keyword>
<dbReference type="AlphaFoldDB" id="A0A2X4URV2"/>
<keyword evidence="3" id="KW-0804">Transcription</keyword>
<dbReference type="RefSeq" id="WP_063201873.1">
    <property type="nucleotide sequence ID" value="NZ_CAMITG010000009.1"/>
</dbReference>
<keyword evidence="8" id="KW-1185">Reference proteome</keyword>
<protein>
    <submittedName>
        <fullName evidence="5">Helix-turn-helix domain-containing protein</fullName>
    </submittedName>
    <submittedName>
        <fullName evidence="6">Putative zinc finger/helix-turn-helix protein, YgiT family</fullName>
    </submittedName>
</protein>
<dbReference type="Gene3D" id="1.10.260.40">
    <property type="entry name" value="lambda repressor-like DNA-binding domains"/>
    <property type="match status" value="1"/>
</dbReference>
<dbReference type="InterPro" id="IPR052359">
    <property type="entry name" value="HTH-type_reg/antitoxin"/>
</dbReference>
<dbReference type="Pfam" id="PF01381">
    <property type="entry name" value="HTH_3"/>
    <property type="match status" value="1"/>
</dbReference>
<reference evidence="5 8" key="2">
    <citation type="submission" date="2020-12" db="EMBL/GenBank/DDBJ databases">
        <title>FDA dAtabase for Regulatory Grade micrObial Sequences (FDA-ARGOS): Supporting development and validation of Infectious Disease Dx tests.</title>
        <authorList>
            <person name="Sproer C."/>
            <person name="Gronow S."/>
            <person name="Severitt S."/>
            <person name="Schroder I."/>
            <person name="Tallon L."/>
            <person name="Sadzewicz L."/>
            <person name="Zhao X."/>
            <person name="Boylan J."/>
            <person name="Ott S."/>
            <person name="Bowen H."/>
            <person name="Vavikolanu K."/>
            <person name="Mehta A."/>
            <person name="Aluvathingal J."/>
            <person name="Nadendla S."/>
            <person name="Lowell S."/>
            <person name="Myers T."/>
            <person name="Yan Y."/>
            <person name="Sichtig H."/>
        </authorList>
    </citation>
    <scope>NUCLEOTIDE SEQUENCE [LARGE SCALE GENOMIC DNA]</scope>
    <source>
        <strain evidence="5 8">FDAARGOS_907</strain>
    </source>
</reference>
<dbReference type="InterPro" id="IPR010982">
    <property type="entry name" value="Lambda_DNA-bd_dom_sf"/>
</dbReference>
<dbReference type="PANTHER" id="PTHR36511:SF3">
    <property type="entry name" value="ANTITOXIN HIGA-2"/>
    <property type="match status" value="1"/>
</dbReference>
<dbReference type="Proteomes" id="UP000248897">
    <property type="component" value="Chromosome 1"/>
</dbReference>
<dbReference type="Proteomes" id="UP000594967">
    <property type="component" value="Chromosome"/>
</dbReference>
<organism evidence="6 7">
    <name type="scientific">Serratia plymuthica</name>
    <dbReference type="NCBI Taxonomy" id="82996"/>
    <lineage>
        <taxon>Bacteria</taxon>
        <taxon>Pseudomonadati</taxon>
        <taxon>Pseudomonadota</taxon>
        <taxon>Gammaproteobacteria</taxon>
        <taxon>Enterobacterales</taxon>
        <taxon>Yersiniaceae</taxon>
        <taxon>Serratia</taxon>
    </lineage>
</organism>
<sequence>MSKILAEIHQEVQELYQAGFVDAGTMRTFDMLCLHPVKQYTPADIRALRERENVSQPVFALHLNVSKKAVQKWERGEAVPNSAAMKLLSLVDRNGLAILA</sequence>
<evidence type="ECO:0000256" key="2">
    <source>
        <dbReference type="ARBA" id="ARBA00023125"/>
    </source>
</evidence>
<feature type="domain" description="HTH cro/C1-type" evidence="4">
    <location>
        <begin position="45"/>
        <end position="89"/>
    </location>
</feature>
<name>A0A2X4URV2_SERPL</name>
<reference evidence="6 7" key="1">
    <citation type="submission" date="2018-06" db="EMBL/GenBank/DDBJ databases">
        <authorList>
            <consortium name="Pathogen Informatics"/>
            <person name="Doyle S."/>
        </authorList>
    </citation>
    <scope>NUCLEOTIDE SEQUENCE [LARGE SCALE GENOMIC DNA]</scope>
    <source>
        <strain evidence="6 7">NCTC12961</strain>
    </source>
</reference>
<proteinExistence type="predicted"/>
<accession>A0A2X4URV2</accession>
<dbReference type="InterPro" id="IPR001387">
    <property type="entry name" value="Cro/C1-type_HTH"/>
</dbReference>
<evidence type="ECO:0000313" key="8">
    <source>
        <dbReference type="Proteomes" id="UP000594967"/>
    </source>
</evidence>
<dbReference type="PANTHER" id="PTHR36511">
    <property type="entry name" value="MERR FAMILY BACTERIAL REGULATORY PROTEIN"/>
    <property type="match status" value="1"/>
</dbReference>
<dbReference type="GO" id="GO:0003677">
    <property type="term" value="F:DNA binding"/>
    <property type="evidence" value="ECO:0007669"/>
    <property type="project" value="UniProtKB-KW"/>
</dbReference>
<dbReference type="CDD" id="cd00093">
    <property type="entry name" value="HTH_XRE"/>
    <property type="match status" value="1"/>
</dbReference>